<protein>
    <submittedName>
        <fullName evidence="2">Uncharacterized protein</fullName>
    </submittedName>
</protein>
<sequence>MIRLGRGGLLLNDYGSGQVLLTVTLDVVPSNRVRGGHRAMVREQPCRSLSNFQGSSRGLPRTAWPKRSRHHVRRTEVSCAWEADVIDASERTSGIYLPASASRTNHWCSGWPGKCLRQTIIEQPTNVAITGFPKARISTPAPDPLTSRRDIAGPGRIRDSVKHAITHSPTTRTTTLNQPCGPSTTPTVPPDTRHQTPDTRHQRPAASGQQPAASGQRPAATPSQHPTLG</sequence>
<feature type="compositionally biased region" description="Basic and acidic residues" evidence="1">
    <location>
        <begin position="146"/>
        <end position="162"/>
    </location>
</feature>
<dbReference type="EMBL" id="LT629758">
    <property type="protein sequence ID" value="SDT52791.1"/>
    <property type="molecule type" value="Genomic_DNA"/>
</dbReference>
<feature type="region of interest" description="Disordered" evidence="1">
    <location>
        <begin position="134"/>
        <end position="229"/>
    </location>
</feature>
<accession>A0A1H2B3L8</accession>
<evidence type="ECO:0000313" key="2">
    <source>
        <dbReference type="EMBL" id="SDT52791.1"/>
    </source>
</evidence>
<organism evidence="2 3">
    <name type="scientific">Actinoplanes derwentensis</name>
    <dbReference type="NCBI Taxonomy" id="113562"/>
    <lineage>
        <taxon>Bacteria</taxon>
        <taxon>Bacillati</taxon>
        <taxon>Actinomycetota</taxon>
        <taxon>Actinomycetes</taxon>
        <taxon>Micromonosporales</taxon>
        <taxon>Micromonosporaceae</taxon>
        <taxon>Actinoplanes</taxon>
    </lineage>
</organism>
<keyword evidence="3" id="KW-1185">Reference proteome</keyword>
<name>A0A1H2B3L8_9ACTN</name>
<evidence type="ECO:0000313" key="3">
    <source>
        <dbReference type="Proteomes" id="UP000198688"/>
    </source>
</evidence>
<gene>
    <name evidence="2" type="ORF">SAMN04489716_4310</name>
</gene>
<proteinExistence type="predicted"/>
<feature type="compositionally biased region" description="Basic and acidic residues" evidence="1">
    <location>
        <begin position="191"/>
        <end position="201"/>
    </location>
</feature>
<dbReference type="AlphaFoldDB" id="A0A1H2B3L8"/>
<reference evidence="2 3" key="1">
    <citation type="submission" date="2016-10" db="EMBL/GenBank/DDBJ databases">
        <authorList>
            <person name="de Groot N.N."/>
        </authorList>
    </citation>
    <scope>NUCLEOTIDE SEQUENCE [LARGE SCALE GENOMIC DNA]</scope>
    <source>
        <strain evidence="2 3">DSM 43941</strain>
    </source>
</reference>
<dbReference type="Proteomes" id="UP000198688">
    <property type="component" value="Chromosome I"/>
</dbReference>
<evidence type="ECO:0000256" key="1">
    <source>
        <dbReference type="SAM" id="MobiDB-lite"/>
    </source>
</evidence>
<feature type="compositionally biased region" description="Polar residues" evidence="1">
    <location>
        <begin position="167"/>
        <end position="186"/>
    </location>
</feature>
<feature type="compositionally biased region" description="Low complexity" evidence="1">
    <location>
        <begin position="204"/>
        <end position="217"/>
    </location>
</feature>